<proteinExistence type="predicted"/>
<evidence type="ECO:0000256" key="1">
    <source>
        <dbReference type="SAM" id="MobiDB-lite"/>
    </source>
</evidence>
<dbReference type="Proteomes" id="UP000243499">
    <property type="component" value="Chromosome 8"/>
</dbReference>
<gene>
    <name evidence="2" type="ORF">PAHAL_8G000700</name>
</gene>
<reference evidence="2" key="1">
    <citation type="submission" date="2018-04" db="EMBL/GenBank/DDBJ databases">
        <title>WGS assembly of Panicum hallii.</title>
        <authorList>
            <person name="Lovell J."/>
            <person name="Jenkins J."/>
            <person name="Lowry D."/>
            <person name="Mamidi S."/>
            <person name="Sreedasyam A."/>
            <person name="Weng X."/>
            <person name="Barry K."/>
            <person name="Bonette J."/>
            <person name="Campitelli B."/>
            <person name="Daum C."/>
            <person name="Gordon S."/>
            <person name="Gould B."/>
            <person name="Lipzen A."/>
            <person name="Macqueen A."/>
            <person name="Palacio-Mejia J."/>
            <person name="Plott C."/>
            <person name="Shakirov E."/>
            <person name="Shu S."/>
            <person name="Yoshinaga Y."/>
            <person name="Zane M."/>
            <person name="Rokhsar D."/>
            <person name="Grimwood J."/>
            <person name="Schmutz J."/>
            <person name="Juenger T."/>
        </authorList>
    </citation>
    <scope>NUCLEOTIDE SEQUENCE [LARGE SCALE GENOMIC DNA]</scope>
    <source>
        <strain evidence="2">FIL2</strain>
    </source>
</reference>
<dbReference type="AlphaFoldDB" id="A0A2T8I6W6"/>
<evidence type="ECO:0000313" key="2">
    <source>
        <dbReference type="EMBL" id="PVH33408.1"/>
    </source>
</evidence>
<protein>
    <submittedName>
        <fullName evidence="2">Uncharacterized protein</fullName>
    </submittedName>
</protein>
<feature type="compositionally biased region" description="Polar residues" evidence="1">
    <location>
        <begin position="7"/>
        <end position="20"/>
    </location>
</feature>
<organism evidence="2">
    <name type="scientific">Panicum hallii</name>
    <dbReference type="NCBI Taxonomy" id="206008"/>
    <lineage>
        <taxon>Eukaryota</taxon>
        <taxon>Viridiplantae</taxon>
        <taxon>Streptophyta</taxon>
        <taxon>Embryophyta</taxon>
        <taxon>Tracheophyta</taxon>
        <taxon>Spermatophyta</taxon>
        <taxon>Magnoliopsida</taxon>
        <taxon>Liliopsida</taxon>
        <taxon>Poales</taxon>
        <taxon>Poaceae</taxon>
        <taxon>PACMAD clade</taxon>
        <taxon>Panicoideae</taxon>
        <taxon>Panicodae</taxon>
        <taxon>Paniceae</taxon>
        <taxon>Panicinae</taxon>
        <taxon>Panicum</taxon>
        <taxon>Panicum sect. Panicum</taxon>
    </lineage>
</organism>
<name>A0A2T8I6W6_9POAL</name>
<feature type="region of interest" description="Disordered" evidence="1">
    <location>
        <begin position="1"/>
        <end position="23"/>
    </location>
</feature>
<dbReference type="EMBL" id="CM008053">
    <property type="protein sequence ID" value="PVH33408.1"/>
    <property type="molecule type" value="Genomic_DNA"/>
</dbReference>
<accession>A0A2T8I6W6</accession>
<sequence>MARGTEVTRQPFSTASQPGPVQTKVIRPADTKIILRRMPERLYFLYSTNTWEGKEPIQQGPKLRVLTQLSFYDPKDVKLTSWEDPVPY</sequence>
<dbReference type="Gramene" id="PVH33408">
    <property type="protein sequence ID" value="PVH33408"/>
    <property type="gene ID" value="PAHAL_8G000700"/>
</dbReference>